<gene>
    <name evidence="2" type="ORF">TESG_08343</name>
</gene>
<feature type="region of interest" description="Disordered" evidence="1">
    <location>
        <begin position="1"/>
        <end position="60"/>
    </location>
</feature>
<dbReference type="AlphaFoldDB" id="F2RTS3"/>
<evidence type="ECO:0000256" key="1">
    <source>
        <dbReference type="SAM" id="MobiDB-lite"/>
    </source>
</evidence>
<sequence>MEDENRRLATSTRHRPSPSSNHSVTVTVTVTTQASKQARSDRGMENEIEMEDASGPPSLHLYGLGDESQILRARAGTKTSSVLQEETSRRRGA</sequence>
<protein>
    <submittedName>
        <fullName evidence="2">Uncharacterized protein</fullName>
    </submittedName>
</protein>
<dbReference type="Proteomes" id="UP000009172">
    <property type="component" value="Unassembled WGS sequence"/>
</dbReference>
<name>F2RTS3_TRIT1</name>
<keyword evidence="3" id="KW-1185">Reference proteome</keyword>
<evidence type="ECO:0000313" key="2">
    <source>
        <dbReference type="EMBL" id="EGD94722.1"/>
    </source>
</evidence>
<proteinExistence type="predicted"/>
<evidence type="ECO:0000313" key="3">
    <source>
        <dbReference type="Proteomes" id="UP000009172"/>
    </source>
</evidence>
<dbReference type="EMBL" id="GG698484">
    <property type="protein sequence ID" value="EGD94722.1"/>
    <property type="molecule type" value="Genomic_DNA"/>
</dbReference>
<dbReference type="HOGENOM" id="CLU_2401269_0_0_1"/>
<feature type="region of interest" description="Disordered" evidence="1">
    <location>
        <begin position="73"/>
        <end position="93"/>
    </location>
</feature>
<reference evidence="3" key="1">
    <citation type="journal article" date="2012" name="MBio">
        <title>Comparative genome analysis of Trichophyton rubrum and related dermatophytes reveals candidate genes involved in infection.</title>
        <authorList>
            <person name="Martinez D.A."/>
            <person name="Oliver B.G."/>
            <person name="Graeser Y."/>
            <person name="Goldberg J.M."/>
            <person name="Li W."/>
            <person name="Martinez-Rossi N.M."/>
            <person name="Monod M."/>
            <person name="Shelest E."/>
            <person name="Barton R.C."/>
            <person name="Birch E."/>
            <person name="Brakhage A.A."/>
            <person name="Chen Z."/>
            <person name="Gurr S.J."/>
            <person name="Heiman D."/>
            <person name="Heitman J."/>
            <person name="Kosti I."/>
            <person name="Rossi A."/>
            <person name="Saif S."/>
            <person name="Samalova M."/>
            <person name="Saunders C.W."/>
            <person name="Shea T."/>
            <person name="Summerbell R.C."/>
            <person name="Xu J."/>
            <person name="Young S."/>
            <person name="Zeng Q."/>
            <person name="Birren B.W."/>
            <person name="Cuomo C.A."/>
            <person name="White T.C."/>
        </authorList>
    </citation>
    <scope>NUCLEOTIDE SEQUENCE [LARGE SCALE GENOMIC DNA]</scope>
    <source>
        <strain evidence="3">CBS 112818</strain>
    </source>
</reference>
<accession>F2RTS3</accession>
<organism evidence="2 3">
    <name type="scientific">Trichophyton tonsurans (strain CBS 112818)</name>
    <name type="common">Scalp ringworm fungus</name>
    <dbReference type="NCBI Taxonomy" id="647933"/>
    <lineage>
        <taxon>Eukaryota</taxon>
        <taxon>Fungi</taxon>
        <taxon>Dikarya</taxon>
        <taxon>Ascomycota</taxon>
        <taxon>Pezizomycotina</taxon>
        <taxon>Eurotiomycetes</taxon>
        <taxon>Eurotiomycetidae</taxon>
        <taxon>Onygenales</taxon>
        <taxon>Arthrodermataceae</taxon>
        <taxon>Trichophyton</taxon>
    </lineage>
</organism>